<protein>
    <submittedName>
        <fullName evidence="1">Uncharacterized protein</fullName>
    </submittedName>
</protein>
<accession>A0A6C0J3E3</accession>
<dbReference type="EMBL" id="MN740289">
    <property type="protein sequence ID" value="QHT98183.1"/>
    <property type="molecule type" value="Genomic_DNA"/>
</dbReference>
<name>A0A6C0J3E3_9ZZZZ</name>
<sequence>MTGLNTLYNKSLSQFVSTYKVIWNLPDWQQGPRDGMKLEIGDYVEIYVRPIETIGQDSLCDEYLIKYSYF</sequence>
<reference evidence="1" key="1">
    <citation type="journal article" date="2020" name="Nature">
        <title>Giant virus diversity and host interactions through global metagenomics.</title>
        <authorList>
            <person name="Schulz F."/>
            <person name="Roux S."/>
            <person name="Paez-Espino D."/>
            <person name="Jungbluth S."/>
            <person name="Walsh D.A."/>
            <person name="Denef V.J."/>
            <person name="McMahon K.D."/>
            <person name="Konstantinidis K.T."/>
            <person name="Eloe-Fadrosh E.A."/>
            <person name="Kyrpides N.C."/>
            <person name="Woyke T."/>
        </authorList>
    </citation>
    <scope>NUCLEOTIDE SEQUENCE</scope>
    <source>
        <strain evidence="1">GVMAG-M-3300025626-8</strain>
    </source>
</reference>
<dbReference type="AlphaFoldDB" id="A0A6C0J3E3"/>
<proteinExistence type="predicted"/>
<evidence type="ECO:0000313" key="1">
    <source>
        <dbReference type="EMBL" id="QHT98183.1"/>
    </source>
</evidence>
<organism evidence="1">
    <name type="scientific">viral metagenome</name>
    <dbReference type="NCBI Taxonomy" id="1070528"/>
    <lineage>
        <taxon>unclassified sequences</taxon>
        <taxon>metagenomes</taxon>
        <taxon>organismal metagenomes</taxon>
    </lineage>
</organism>